<dbReference type="Proteomes" id="UP000279194">
    <property type="component" value="Unassembled WGS sequence"/>
</dbReference>
<proteinExistence type="predicted"/>
<gene>
    <name evidence="7" type="ORF">EAF07_04005</name>
</gene>
<evidence type="ECO:0000313" key="8">
    <source>
        <dbReference type="Proteomes" id="UP000279194"/>
    </source>
</evidence>
<keyword evidence="5" id="KW-0472">Membrane</keyword>
<dbReference type="RefSeq" id="WP_121835002.1">
    <property type="nucleotide sequence ID" value="NZ_CP163513.1"/>
</dbReference>
<reference evidence="7 8" key="1">
    <citation type="submission" date="2018-10" db="EMBL/GenBank/DDBJ databases">
        <title>Streptococcus hillyeri sp. nov., isolated from equine tracheal sample.</title>
        <authorList>
            <person name="Macfadyen A.C."/>
            <person name="Waller A."/>
            <person name="Paterson G.K."/>
        </authorList>
    </citation>
    <scope>NUCLEOTIDE SEQUENCE [LARGE SCALE GENOMIC DNA]</scope>
    <source>
        <strain evidence="7 8">28462</strain>
    </source>
</reference>
<protein>
    <submittedName>
        <fullName evidence="7">LPXTG cell wall anchor domain-containing protein</fullName>
    </submittedName>
</protein>
<keyword evidence="2" id="KW-0964">Secreted</keyword>
<evidence type="ECO:0000256" key="3">
    <source>
        <dbReference type="ARBA" id="ARBA00022729"/>
    </source>
</evidence>
<dbReference type="NCBIfam" id="TIGR01167">
    <property type="entry name" value="LPXTG_anchor"/>
    <property type="match status" value="1"/>
</dbReference>
<organism evidence="7 8">
    <name type="scientific">Streptococcus hillyeri</name>
    <dbReference type="NCBI Taxonomy" id="2282420"/>
    <lineage>
        <taxon>Bacteria</taxon>
        <taxon>Bacillati</taxon>
        <taxon>Bacillota</taxon>
        <taxon>Bacilli</taxon>
        <taxon>Lactobacillales</taxon>
        <taxon>Streptococcaceae</taxon>
        <taxon>Streptococcus</taxon>
    </lineage>
</organism>
<accession>A0A3L9DUC3</accession>
<evidence type="ECO:0000313" key="7">
    <source>
        <dbReference type="EMBL" id="RLY03954.1"/>
    </source>
</evidence>
<keyword evidence="1" id="KW-0134">Cell wall</keyword>
<dbReference type="InterPro" id="IPR019931">
    <property type="entry name" value="LPXTG_anchor"/>
</dbReference>
<dbReference type="AlphaFoldDB" id="A0A3L9DUC3"/>
<dbReference type="Pfam" id="PF00746">
    <property type="entry name" value="Gram_pos_anchor"/>
    <property type="match status" value="1"/>
</dbReference>
<feature type="domain" description="Gram-positive cocci surface proteins LPxTG" evidence="6">
    <location>
        <begin position="14"/>
        <end position="49"/>
    </location>
</feature>
<comment type="caution">
    <text evidence="7">The sequence shown here is derived from an EMBL/GenBank/DDBJ whole genome shotgun (WGS) entry which is preliminary data.</text>
</comment>
<keyword evidence="5" id="KW-0812">Transmembrane</keyword>
<feature type="transmembrane region" description="Helical" evidence="5">
    <location>
        <begin position="25"/>
        <end position="44"/>
    </location>
</feature>
<evidence type="ECO:0000256" key="2">
    <source>
        <dbReference type="ARBA" id="ARBA00022525"/>
    </source>
</evidence>
<dbReference type="EMBL" id="RCVM01000005">
    <property type="protein sequence ID" value="RLY03954.1"/>
    <property type="molecule type" value="Genomic_DNA"/>
</dbReference>
<keyword evidence="3" id="KW-0732">Signal</keyword>
<keyword evidence="4" id="KW-0572">Peptidoglycan-anchor</keyword>
<evidence type="ECO:0000256" key="5">
    <source>
        <dbReference type="SAM" id="Phobius"/>
    </source>
</evidence>
<evidence type="ECO:0000256" key="1">
    <source>
        <dbReference type="ARBA" id="ARBA00022512"/>
    </source>
</evidence>
<name>A0A3L9DUC3_9STRE</name>
<keyword evidence="8" id="KW-1185">Reference proteome</keyword>
<evidence type="ECO:0000259" key="6">
    <source>
        <dbReference type="Pfam" id="PF00746"/>
    </source>
</evidence>
<evidence type="ECO:0000256" key="4">
    <source>
        <dbReference type="ARBA" id="ARBA00023088"/>
    </source>
</evidence>
<sequence length="52" mass="5797">MATKESNNTTAETTSAKLPETGEQFNFLALLGWLLLSVFSWITFGDKKKDTN</sequence>
<keyword evidence="5" id="KW-1133">Transmembrane helix</keyword>